<dbReference type="KEGG" id="mbq:K668_03440"/>
<feature type="compositionally biased region" description="Basic and acidic residues" evidence="1">
    <location>
        <begin position="59"/>
        <end position="74"/>
    </location>
</feature>
<feature type="compositionally biased region" description="Polar residues" evidence="1">
    <location>
        <begin position="75"/>
        <end position="85"/>
    </location>
</feature>
<reference evidence="2 3" key="1">
    <citation type="submission" date="2013-04" db="EMBL/GenBank/DDBJ databases">
        <authorList>
            <person name="Lin L."/>
            <person name="Zeng Z."/>
            <person name="Xie J."/>
            <person name="Luo L."/>
            <person name="Yang Z."/>
            <person name="Liang W."/>
            <person name="Lin H."/>
            <person name="Dong C."/>
            <person name="Sun Y."/>
        </authorList>
    </citation>
    <scope>NUCLEOTIDE SEQUENCE [LARGE SCALE GENOMIC DNA]</scope>
    <source>
        <strain evidence="2 3">CQ-W70</strain>
    </source>
</reference>
<gene>
    <name evidence="2" type="ORF">K668_03440</name>
</gene>
<dbReference type="EMBL" id="CP005933">
    <property type="protein sequence ID" value="AIA34258.1"/>
    <property type="molecule type" value="Genomic_DNA"/>
</dbReference>
<dbReference type="Proteomes" id="UP000027182">
    <property type="component" value="Chromosome"/>
</dbReference>
<proteinExistence type="predicted"/>
<evidence type="ECO:0000256" key="1">
    <source>
        <dbReference type="SAM" id="MobiDB-lite"/>
    </source>
</evidence>
<name>A0A059Y4Y5_MYCBV</name>
<dbReference type="AlphaFoldDB" id="A0A059Y4Y5"/>
<dbReference type="HOGENOM" id="CLU_2330693_0_0_14"/>
<feature type="region of interest" description="Disordered" evidence="1">
    <location>
        <begin position="49"/>
        <end position="98"/>
    </location>
</feature>
<evidence type="ECO:0000313" key="3">
    <source>
        <dbReference type="Proteomes" id="UP000027182"/>
    </source>
</evidence>
<accession>A0A059Y4Y5</accession>
<protein>
    <submittedName>
        <fullName evidence="2">Uncharacterized protein</fullName>
    </submittedName>
</protein>
<organism evidence="2 3">
    <name type="scientific">Mycoplasmopsis bovis CQ-W70</name>
    <dbReference type="NCBI Taxonomy" id="1316930"/>
    <lineage>
        <taxon>Bacteria</taxon>
        <taxon>Bacillati</taxon>
        <taxon>Mycoplasmatota</taxon>
        <taxon>Mycoplasmoidales</taxon>
        <taxon>Metamycoplasmataceae</taxon>
        <taxon>Mycoplasmopsis</taxon>
    </lineage>
</organism>
<sequence>MWRELKKHKLDLALVCSFSSVFASVRCFENSSNANSNVINSPINIINNDTSSDNPSVLDDNHSEKRPVKTDDKVTNSAPSGTNNEVRVEPLNHKNLIM</sequence>
<evidence type="ECO:0000313" key="2">
    <source>
        <dbReference type="EMBL" id="AIA34258.1"/>
    </source>
</evidence>